<reference evidence="3 4" key="1">
    <citation type="submission" date="2021-06" db="EMBL/GenBank/DDBJ databases">
        <title>Caerostris extrusa draft genome.</title>
        <authorList>
            <person name="Kono N."/>
            <person name="Arakawa K."/>
        </authorList>
    </citation>
    <scope>NUCLEOTIDE SEQUENCE [LARGE SCALE GENOMIC DNA]</scope>
</reference>
<accession>A0AAV4MVA1</accession>
<evidence type="ECO:0000256" key="2">
    <source>
        <dbReference type="SAM" id="Phobius"/>
    </source>
</evidence>
<dbReference type="AlphaFoldDB" id="A0AAV4MVA1"/>
<sequence>MPELRLIPHHPQISPTPPFLRFDAIPLCVPLLPILSSFLPRQCPPLSTPNGVGGEKGRQNPFHPRGRCPLETRSLERTPSFEKQPGFYEPAKSGFLQPFSRVIRKVGRPLWGWGGVIGMDLVFSFSENSARAISFSVFCTVVFPRSWIFFFLFVV</sequence>
<feature type="region of interest" description="Disordered" evidence="1">
    <location>
        <begin position="46"/>
        <end position="69"/>
    </location>
</feature>
<dbReference type="Proteomes" id="UP001054945">
    <property type="component" value="Unassembled WGS sequence"/>
</dbReference>
<keyword evidence="4" id="KW-1185">Reference proteome</keyword>
<gene>
    <name evidence="3" type="ORF">CEXT_646211</name>
</gene>
<organism evidence="3 4">
    <name type="scientific">Caerostris extrusa</name>
    <name type="common">Bark spider</name>
    <name type="synonym">Caerostris bankana</name>
    <dbReference type="NCBI Taxonomy" id="172846"/>
    <lineage>
        <taxon>Eukaryota</taxon>
        <taxon>Metazoa</taxon>
        <taxon>Ecdysozoa</taxon>
        <taxon>Arthropoda</taxon>
        <taxon>Chelicerata</taxon>
        <taxon>Arachnida</taxon>
        <taxon>Araneae</taxon>
        <taxon>Araneomorphae</taxon>
        <taxon>Entelegynae</taxon>
        <taxon>Araneoidea</taxon>
        <taxon>Araneidae</taxon>
        <taxon>Caerostris</taxon>
    </lineage>
</organism>
<keyword evidence="2" id="KW-0812">Transmembrane</keyword>
<proteinExistence type="predicted"/>
<evidence type="ECO:0000256" key="1">
    <source>
        <dbReference type="SAM" id="MobiDB-lite"/>
    </source>
</evidence>
<evidence type="ECO:0000313" key="3">
    <source>
        <dbReference type="EMBL" id="GIX76432.1"/>
    </source>
</evidence>
<feature type="transmembrane region" description="Helical" evidence="2">
    <location>
        <begin position="132"/>
        <end position="154"/>
    </location>
</feature>
<name>A0AAV4MVA1_CAEEX</name>
<keyword evidence="2" id="KW-0472">Membrane</keyword>
<evidence type="ECO:0000313" key="4">
    <source>
        <dbReference type="Proteomes" id="UP001054945"/>
    </source>
</evidence>
<keyword evidence="2" id="KW-1133">Transmembrane helix</keyword>
<dbReference type="EMBL" id="BPLR01020251">
    <property type="protein sequence ID" value="GIX76432.1"/>
    <property type="molecule type" value="Genomic_DNA"/>
</dbReference>
<comment type="caution">
    <text evidence="3">The sequence shown here is derived from an EMBL/GenBank/DDBJ whole genome shotgun (WGS) entry which is preliminary data.</text>
</comment>
<protein>
    <submittedName>
        <fullName evidence="3">Uncharacterized protein</fullName>
    </submittedName>
</protein>